<dbReference type="GO" id="GO:0046872">
    <property type="term" value="F:metal ion binding"/>
    <property type="evidence" value="ECO:0007669"/>
    <property type="project" value="InterPro"/>
</dbReference>
<comment type="caution">
    <text evidence="6">The sequence shown here is derived from an EMBL/GenBank/DDBJ whole genome shotgun (WGS) entry which is preliminary data.</text>
</comment>
<sequence>MEQSSVTLPNKLRVLLHRMPSMATVSVCFYILSGARDETPKQTGAAHLLEHMLFRGSEVFSEEDIRRAMRETGSDMNAFTAWEGTCVYARMLPEYFGSLFPVLADMVRHPKLDAADYEVEQSVVQEELARQLDEPRSVMLHELHRISFAGRMGGILIGSKEQIGALELHELRAFHWSHYVPDNTLVIITGAYEEKQIDEALASLEDWLPGTGGLDGGLQSEETRQGQSMSPLSEADGRVSTLEAPLFRNGAGIWGWRLPELQGAEHYAAHLLCTLLGDDNTLGSRFETVLVRARIAEQANAVYTSFTGGGMLKIYSTFPPGQEEKVQDIVMDELRRLLEGKSDPEELRRAKNKIKTQLAVDASTTDSRMISMAQAWLPGREMVTLQEVLNRIDALTERQLANLAGRLLEEPPFQVIAGPPEHAKLS</sequence>
<evidence type="ECO:0000256" key="2">
    <source>
        <dbReference type="RuleBase" id="RU004447"/>
    </source>
</evidence>
<evidence type="ECO:0000259" key="5">
    <source>
        <dbReference type="Pfam" id="PF05193"/>
    </source>
</evidence>
<dbReference type="Pfam" id="PF00675">
    <property type="entry name" value="Peptidase_M16"/>
    <property type="match status" value="1"/>
</dbReference>
<dbReference type="Pfam" id="PF05193">
    <property type="entry name" value="Peptidase_M16_C"/>
    <property type="match status" value="1"/>
</dbReference>
<dbReference type="Proteomes" id="UP000253090">
    <property type="component" value="Unassembled WGS sequence"/>
</dbReference>
<dbReference type="PROSITE" id="PS00143">
    <property type="entry name" value="INSULINASE"/>
    <property type="match status" value="1"/>
</dbReference>
<dbReference type="PANTHER" id="PTHR11851:SF49">
    <property type="entry name" value="MITOCHONDRIAL-PROCESSING PEPTIDASE SUBUNIT ALPHA"/>
    <property type="match status" value="1"/>
</dbReference>
<dbReference type="InterPro" id="IPR011249">
    <property type="entry name" value="Metalloenz_LuxS/M16"/>
</dbReference>
<feature type="region of interest" description="Disordered" evidence="3">
    <location>
        <begin position="213"/>
        <end position="235"/>
    </location>
</feature>
<comment type="similarity">
    <text evidence="1 2">Belongs to the peptidase M16 family.</text>
</comment>
<gene>
    <name evidence="6" type="ORF">DFP94_103356</name>
</gene>
<dbReference type="EMBL" id="QPJW01000003">
    <property type="protein sequence ID" value="RCX20624.1"/>
    <property type="molecule type" value="Genomic_DNA"/>
</dbReference>
<name>A0A369BLP9_9BACL</name>
<keyword evidence="7" id="KW-1185">Reference proteome</keyword>
<reference evidence="6 7" key="1">
    <citation type="submission" date="2018-07" db="EMBL/GenBank/DDBJ databases">
        <title>Genomic Encyclopedia of Type Strains, Phase III (KMG-III): the genomes of soil and plant-associated and newly described type strains.</title>
        <authorList>
            <person name="Whitman W."/>
        </authorList>
    </citation>
    <scope>NUCLEOTIDE SEQUENCE [LARGE SCALE GENOMIC DNA]</scope>
    <source>
        <strain evidence="6 7">CECT 8333</strain>
    </source>
</reference>
<proteinExistence type="inferred from homology"/>
<dbReference type="GO" id="GO:0004222">
    <property type="term" value="F:metalloendopeptidase activity"/>
    <property type="evidence" value="ECO:0007669"/>
    <property type="project" value="InterPro"/>
</dbReference>
<dbReference type="GO" id="GO:0006508">
    <property type="term" value="P:proteolysis"/>
    <property type="evidence" value="ECO:0007669"/>
    <property type="project" value="InterPro"/>
</dbReference>
<dbReference type="PANTHER" id="PTHR11851">
    <property type="entry name" value="METALLOPROTEASE"/>
    <property type="match status" value="1"/>
</dbReference>
<dbReference type="InterPro" id="IPR050361">
    <property type="entry name" value="MPP/UQCRC_Complex"/>
</dbReference>
<evidence type="ECO:0000256" key="3">
    <source>
        <dbReference type="SAM" id="MobiDB-lite"/>
    </source>
</evidence>
<evidence type="ECO:0000313" key="6">
    <source>
        <dbReference type="EMBL" id="RCX20624.1"/>
    </source>
</evidence>
<evidence type="ECO:0000259" key="4">
    <source>
        <dbReference type="Pfam" id="PF00675"/>
    </source>
</evidence>
<accession>A0A369BLP9</accession>
<dbReference type="Gene3D" id="3.30.830.10">
    <property type="entry name" value="Metalloenzyme, LuxS/M16 peptidase-like"/>
    <property type="match status" value="2"/>
</dbReference>
<feature type="domain" description="Peptidase M16 C-terminal" evidence="5">
    <location>
        <begin position="168"/>
        <end position="353"/>
    </location>
</feature>
<dbReference type="InterPro" id="IPR011765">
    <property type="entry name" value="Pept_M16_N"/>
</dbReference>
<evidence type="ECO:0000313" key="7">
    <source>
        <dbReference type="Proteomes" id="UP000253090"/>
    </source>
</evidence>
<evidence type="ECO:0000256" key="1">
    <source>
        <dbReference type="ARBA" id="ARBA00007261"/>
    </source>
</evidence>
<protein>
    <submittedName>
        <fullName evidence="6">Putative Zn-dependent peptidase</fullName>
    </submittedName>
</protein>
<feature type="domain" description="Peptidase M16 N-terminal" evidence="4">
    <location>
        <begin position="13"/>
        <end position="150"/>
    </location>
</feature>
<dbReference type="AlphaFoldDB" id="A0A369BLP9"/>
<dbReference type="SUPFAM" id="SSF63411">
    <property type="entry name" value="LuxS/MPP-like metallohydrolase"/>
    <property type="match status" value="2"/>
</dbReference>
<dbReference type="InterPro" id="IPR007863">
    <property type="entry name" value="Peptidase_M16_C"/>
</dbReference>
<dbReference type="InterPro" id="IPR001431">
    <property type="entry name" value="Pept_M16_Zn_BS"/>
</dbReference>
<organism evidence="6 7">
    <name type="scientific">Fontibacillus phaseoli</name>
    <dbReference type="NCBI Taxonomy" id="1416533"/>
    <lineage>
        <taxon>Bacteria</taxon>
        <taxon>Bacillati</taxon>
        <taxon>Bacillota</taxon>
        <taxon>Bacilli</taxon>
        <taxon>Bacillales</taxon>
        <taxon>Paenibacillaceae</taxon>
        <taxon>Fontibacillus</taxon>
    </lineage>
</organism>